<dbReference type="AlphaFoldDB" id="C8RX44"/>
<protein>
    <recommendedName>
        <fullName evidence="4">Flagellar hook-associated protein 1</fullName>
    </recommendedName>
</protein>
<name>C8RX44_9RHOB</name>
<dbReference type="InterPro" id="IPR002371">
    <property type="entry name" value="FlgK"/>
</dbReference>
<evidence type="ECO:0000256" key="5">
    <source>
        <dbReference type="ARBA" id="ARBA00022525"/>
    </source>
</evidence>
<dbReference type="GO" id="GO:0009424">
    <property type="term" value="C:bacterial-type flagellum hook"/>
    <property type="evidence" value="ECO:0007669"/>
    <property type="project" value="InterPro"/>
</dbReference>
<keyword evidence="10" id="KW-0966">Cell projection</keyword>
<evidence type="ECO:0000259" key="7">
    <source>
        <dbReference type="Pfam" id="PF00460"/>
    </source>
</evidence>
<keyword evidence="10" id="KW-0969">Cilium</keyword>
<comment type="similarity">
    <text evidence="3">Belongs to the flagella basal body rod proteins family.</text>
</comment>
<evidence type="ECO:0000256" key="6">
    <source>
        <dbReference type="ARBA" id="ARBA00023143"/>
    </source>
</evidence>
<dbReference type="SUPFAM" id="SSF64518">
    <property type="entry name" value="Phase 1 flagellin"/>
    <property type="match status" value="1"/>
</dbReference>
<dbReference type="NCBIfam" id="TIGR02492">
    <property type="entry name" value="flgK_ends"/>
    <property type="match status" value="1"/>
</dbReference>
<dbReference type="GO" id="GO:0005576">
    <property type="term" value="C:extracellular region"/>
    <property type="evidence" value="ECO:0007669"/>
    <property type="project" value="UniProtKB-SubCell"/>
</dbReference>
<dbReference type="RefSeq" id="WP_008027466.1">
    <property type="nucleotide sequence ID" value="NZ_ACYY01000002.1"/>
</dbReference>
<evidence type="ECO:0000256" key="3">
    <source>
        <dbReference type="ARBA" id="ARBA00009677"/>
    </source>
</evidence>
<dbReference type="eggNOG" id="COG1256">
    <property type="taxonomic scope" value="Bacteria"/>
</dbReference>
<accession>C8RX44</accession>
<proteinExistence type="inferred from homology"/>
<keyword evidence="5" id="KW-0964">Secreted</keyword>
<gene>
    <name evidence="10" type="ORF">Rsw2DRAFT_0372</name>
</gene>
<feature type="domain" description="Flagellar hook-associated protein FlgK helical" evidence="9">
    <location>
        <begin position="89"/>
        <end position="312"/>
    </location>
</feature>
<keyword evidence="6" id="KW-0975">Bacterial flagellum</keyword>
<organism evidence="10 11">
    <name type="scientific">Rhodobacter ferrooxidans</name>
    <dbReference type="NCBI Taxonomy" id="371731"/>
    <lineage>
        <taxon>Bacteria</taxon>
        <taxon>Pseudomonadati</taxon>
        <taxon>Pseudomonadota</taxon>
        <taxon>Alphaproteobacteria</taxon>
        <taxon>Rhodobacterales</taxon>
        <taxon>Rhodobacter group</taxon>
        <taxon>Rhodobacter</taxon>
    </lineage>
</organism>
<dbReference type="GO" id="GO:0009425">
    <property type="term" value="C:bacterial-type flagellum basal body"/>
    <property type="evidence" value="ECO:0007669"/>
    <property type="project" value="UniProtKB-SubCell"/>
</dbReference>
<feature type="domain" description="Flagellar basal-body/hook protein C-terminal" evidence="8">
    <location>
        <begin position="448"/>
        <end position="483"/>
    </location>
</feature>
<reference evidence="10 11" key="1">
    <citation type="submission" date="2009-08" db="EMBL/GenBank/DDBJ databases">
        <title>The draft genome of Rhodobacter sp. SW2.</title>
        <authorList>
            <consortium name="US DOE Joint Genome Institute (JGI-PGF)"/>
            <person name="Lucas S."/>
            <person name="Copeland A."/>
            <person name="Lapidus A."/>
            <person name="Glavina del Rio T."/>
            <person name="Tice H."/>
            <person name="Bruce D."/>
            <person name="Goodwin L."/>
            <person name="Pitluck S."/>
            <person name="Larimer F."/>
            <person name="Land M.L."/>
            <person name="Hauser L."/>
            <person name="Emerson D."/>
        </authorList>
    </citation>
    <scope>NUCLEOTIDE SEQUENCE [LARGE SCALE GENOMIC DNA]</scope>
    <source>
        <strain evidence="10 11">SW2</strain>
    </source>
</reference>
<keyword evidence="10" id="KW-0282">Flagellum</keyword>
<dbReference type="InterPro" id="IPR001444">
    <property type="entry name" value="Flag_bb_rod_N"/>
</dbReference>
<comment type="subcellular location">
    <subcellularLocation>
        <location evidence="1">Bacterial flagellum basal body</location>
    </subcellularLocation>
    <subcellularLocation>
        <location evidence="2">Secreted</location>
    </subcellularLocation>
</comment>
<dbReference type="GO" id="GO:0005198">
    <property type="term" value="F:structural molecule activity"/>
    <property type="evidence" value="ECO:0007669"/>
    <property type="project" value="InterPro"/>
</dbReference>
<feature type="domain" description="Flagellar basal body rod protein N-terminal" evidence="7">
    <location>
        <begin position="7"/>
        <end position="36"/>
    </location>
</feature>
<evidence type="ECO:0000256" key="2">
    <source>
        <dbReference type="ARBA" id="ARBA00004613"/>
    </source>
</evidence>
<evidence type="ECO:0000313" key="10">
    <source>
        <dbReference type="EMBL" id="EEW26569.1"/>
    </source>
</evidence>
<dbReference type="Pfam" id="PF00460">
    <property type="entry name" value="Flg_bb_rod"/>
    <property type="match status" value="1"/>
</dbReference>
<dbReference type="Pfam" id="PF22638">
    <property type="entry name" value="FlgK_D1"/>
    <property type="match status" value="1"/>
</dbReference>
<dbReference type="InterPro" id="IPR053927">
    <property type="entry name" value="FlgK_helical"/>
</dbReference>
<dbReference type="STRING" id="371731.Rsw2DRAFT_0372"/>
<dbReference type="PANTHER" id="PTHR30033:SF1">
    <property type="entry name" value="FLAGELLAR HOOK-ASSOCIATED PROTEIN 1"/>
    <property type="match status" value="1"/>
</dbReference>
<sequence length="485" mass="49629">MSLSASLSNAMSGLTASSRAAEVVSSNVANAMTEGYARREINLAALSLGGAGKGVVVTGINRVVNQSLLADRRVAEAGVGDRDARTAFLQRLESTLGTSDSASSVLGRVAAFDSALIEASSRPESEARLSNVLVAAQSLASGINAASTDIQAARASADDQIETEVATLNAGLARIAELNVQIRAQFGVSRDATALMDQRQQLVDQLASIVPLREVDRGHNQIALYTTGGIQLLDGRAAVIEFTPVGVVTPDMTLASGSLSGLTLNGRSLPTSGAASMIGGGSLAAHFAVRDELAPAAQTKLDAVARDLVERFADPAIDTTRAPGDPGLFTDAGSAFVATDEVGLSQRLALNGAVDPAQGGALWRLRDGMGAVAPGLSGNSALLSSLQTALAAPRAPVSGGFMPGARSFSSLNADVISGVSTARLGAEAESSFATARATALQQQELENGVDTDQEMQKLLLIEQAYSANARVIQTAGDMIDILMGI</sequence>
<dbReference type="InterPro" id="IPR010930">
    <property type="entry name" value="Flg_bb/hook_C_dom"/>
</dbReference>
<evidence type="ECO:0000256" key="4">
    <source>
        <dbReference type="ARBA" id="ARBA00016244"/>
    </source>
</evidence>
<dbReference type="Pfam" id="PF06429">
    <property type="entry name" value="Flg_bbr_C"/>
    <property type="match status" value="1"/>
</dbReference>
<dbReference type="PANTHER" id="PTHR30033">
    <property type="entry name" value="FLAGELLAR HOOK-ASSOCIATED PROTEIN 1"/>
    <property type="match status" value="1"/>
</dbReference>
<evidence type="ECO:0000313" key="11">
    <source>
        <dbReference type="Proteomes" id="UP000010121"/>
    </source>
</evidence>
<evidence type="ECO:0000256" key="1">
    <source>
        <dbReference type="ARBA" id="ARBA00004117"/>
    </source>
</evidence>
<comment type="caution">
    <text evidence="10">The sequence shown here is derived from an EMBL/GenBank/DDBJ whole genome shotgun (WGS) entry which is preliminary data.</text>
</comment>
<evidence type="ECO:0000259" key="8">
    <source>
        <dbReference type="Pfam" id="PF06429"/>
    </source>
</evidence>
<keyword evidence="11" id="KW-1185">Reference proteome</keyword>
<dbReference type="Proteomes" id="UP000010121">
    <property type="component" value="Unassembled WGS sequence"/>
</dbReference>
<dbReference type="EMBL" id="ACYY01000002">
    <property type="protein sequence ID" value="EEW26569.1"/>
    <property type="molecule type" value="Genomic_DNA"/>
</dbReference>
<evidence type="ECO:0000259" key="9">
    <source>
        <dbReference type="Pfam" id="PF22638"/>
    </source>
</evidence>
<dbReference type="OrthoDB" id="7181295at2"/>
<dbReference type="GO" id="GO:0044780">
    <property type="term" value="P:bacterial-type flagellum assembly"/>
    <property type="evidence" value="ECO:0007669"/>
    <property type="project" value="InterPro"/>
</dbReference>